<sequence length="206" mass="23397">MNTFLQPFGATRLIFDAIRESHDLQRDLCRKLTASRSDMAARELLFLQLKVELMAHAAAEERFLYVHLLMEDGGLDASRHALHEHHEVDELLDELSVRDKKQDGWIGTAKLLSFKVRHHLKEEESKFFQVAGRLLSDMKKEQLGRRYAKEIVRMRKHYAAEFQSVAVSLASGLVKPAKPEANKPAARGSADAGATLRGRSKPRRTL</sequence>
<dbReference type="InterPro" id="IPR012312">
    <property type="entry name" value="Hemerythrin-like"/>
</dbReference>
<dbReference type="EMBL" id="JAXCLA010000008">
    <property type="protein sequence ID" value="MDY0747655.1"/>
    <property type="molecule type" value="Genomic_DNA"/>
</dbReference>
<dbReference type="PANTHER" id="PTHR35585:SF1">
    <property type="entry name" value="HHE DOMAIN PROTEIN (AFU_ORTHOLOGUE AFUA_4G00730)"/>
    <property type="match status" value="1"/>
</dbReference>
<protein>
    <submittedName>
        <fullName evidence="3">Hemerythrin domain-containing protein</fullName>
    </submittedName>
</protein>
<dbReference type="PANTHER" id="PTHR35585">
    <property type="entry name" value="HHE DOMAIN PROTEIN (AFU_ORTHOLOGUE AFUA_4G00730)"/>
    <property type="match status" value="1"/>
</dbReference>
<name>A0ABU5DMV7_9BURK</name>
<dbReference type="Proteomes" id="UP001285263">
    <property type="component" value="Unassembled WGS sequence"/>
</dbReference>
<reference evidence="3 4" key="1">
    <citation type="submission" date="2023-11" db="EMBL/GenBank/DDBJ databases">
        <title>Paucibacter sp. nov., isolated from fresh soil in Korea.</title>
        <authorList>
            <person name="Le N.T.T."/>
        </authorList>
    </citation>
    <scope>NUCLEOTIDE SEQUENCE [LARGE SCALE GENOMIC DNA]</scope>
    <source>
        <strain evidence="3 4">R3-3</strain>
    </source>
</reference>
<dbReference type="RefSeq" id="WP_320425613.1">
    <property type="nucleotide sequence ID" value="NZ_JAXCLA010000008.1"/>
</dbReference>
<organism evidence="3 4">
    <name type="scientific">Roseateles agri</name>
    <dbReference type="NCBI Taxonomy" id="3098619"/>
    <lineage>
        <taxon>Bacteria</taxon>
        <taxon>Pseudomonadati</taxon>
        <taxon>Pseudomonadota</taxon>
        <taxon>Betaproteobacteria</taxon>
        <taxon>Burkholderiales</taxon>
        <taxon>Sphaerotilaceae</taxon>
        <taxon>Roseateles</taxon>
    </lineage>
</organism>
<evidence type="ECO:0000256" key="1">
    <source>
        <dbReference type="SAM" id="MobiDB-lite"/>
    </source>
</evidence>
<dbReference type="Pfam" id="PF01814">
    <property type="entry name" value="Hemerythrin"/>
    <property type="match status" value="1"/>
</dbReference>
<feature type="domain" description="Hemerythrin-like" evidence="2">
    <location>
        <begin position="14"/>
        <end position="130"/>
    </location>
</feature>
<feature type="region of interest" description="Disordered" evidence="1">
    <location>
        <begin position="178"/>
        <end position="206"/>
    </location>
</feature>
<comment type="caution">
    <text evidence="3">The sequence shown here is derived from an EMBL/GenBank/DDBJ whole genome shotgun (WGS) entry which is preliminary data.</text>
</comment>
<evidence type="ECO:0000313" key="3">
    <source>
        <dbReference type="EMBL" id="MDY0747655.1"/>
    </source>
</evidence>
<evidence type="ECO:0000259" key="2">
    <source>
        <dbReference type="Pfam" id="PF01814"/>
    </source>
</evidence>
<proteinExistence type="predicted"/>
<keyword evidence="4" id="KW-1185">Reference proteome</keyword>
<gene>
    <name evidence="3" type="ORF">SNE35_24345</name>
</gene>
<evidence type="ECO:0000313" key="4">
    <source>
        <dbReference type="Proteomes" id="UP001285263"/>
    </source>
</evidence>
<dbReference type="Gene3D" id="1.20.120.520">
    <property type="entry name" value="nmb1532 protein domain like"/>
    <property type="match status" value="1"/>
</dbReference>
<accession>A0ABU5DMV7</accession>